<evidence type="ECO:0000259" key="5">
    <source>
        <dbReference type="Pfam" id="PF00462"/>
    </source>
</evidence>
<comment type="similarity">
    <text evidence="2">Belongs to the glutaredoxin family. CC-type subfamily.</text>
</comment>
<dbReference type="PANTHER" id="PTHR10168">
    <property type="entry name" value="GLUTAREDOXIN"/>
    <property type="match status" value="1"/>
</dbReference>
<dbReference type="Proteomes" id="UP000825729">
    <property type="component" value="Unassembled WGS sequence"/>
</dbReference>
<evidence type="ECO:0000313" key="6">
    <source>
        <dbReference type="EMBL" id="KAG9459804.1"/>
    </source>
</evidence>
<comment type="caution">
    <text evidence="6">The sequence shown here is derived from an EMBL/GenBank/DDBJ whole genome shotgun (WGS) entry which is preliminary data.</text>
</comment>
<dbReference type="InterPro" id="IPR036249">
    <property type="entry name" value="Thioredoxin-like_sf"/>
</dbReference>
<evidence type="ECO:0000256" key="2">
    <source>
        <dbReference type="ARBA" id="ARBA00007568"/>
    </source>
</evidence>
<sequence length="105" mass="11526">MEKVMTLASTYPVLIFSTTTCCMCHVMKRLFIELGANLTIHELDENPNGKEMETALVKLLAGRSPPVPVVFIGGHLVGTMDEVMTLHLRGSLVPMIKDAAELSRN</sequence>
<dbReference type="GO" id="GO:0005737">
    <property type="term" value="C:cytoplasm"/>
    <property type="evidence" value="ECO:0007669"/>
    <property type="project" value="UniProtKB-SubCell"/>
</dbReference>
<dbReference type="InterPro" id="IPR011905">
    <property type="entry name" value="GlrX-like_pln_2"/>
</dbReference>
<feature type="domain" description="Glutaredoxin" evidence="5">
    <location>
        <begin position="13"/>
        <end position="77"/>
    </location>
</feature>
<dbReference type="PROSITE" id="PS51354">
    <property type="entry name" value="GLUTAREDOXIN_2"/>
    <property type="match status" value="1"/>
</dbReference>
<name>A0AAV7FGR9_ARIFI</name>
<reference evidence="6 7" key="1">
    <citation type="submission" date="2021-07" db="EMBL/GenBank/DDBJ databases">
        <title>The Aristolochia fimbriata genome: insights into angiosperm evolution, floral development and chemical biosynthesis.</title>
        <authorList>
            <person name="Jiao Y."/>
        </authorList>
    </citation>
    <scope>NUCLEOTIDE SEQUENCE [LARGE SCALE GENOMIC DNA]</scope>
    <source>
        <strain evidence="6">IBCAS-2021</strain>
        <tissue evidence="6">Leaf</tissue>
    </source>
</reference>
<dbReference type="NCBIfam" id="TIGR02189">
    <property type="entry name" value="GlrX-like_plant"/>
    <property type="match status" value="1"/>
</dbReference>
<gene>
    <name evidence="6" type="ORF">H6P81_004312</name>
</gene>
<comment type="subcellular location">
    <subcellularLocation>
        <location evidence="1">Cytoplasm</location>
    </subcellularLocation>
</comment>
<keyword evidence="7" id="KW-1185">Reference proteome</keyword>
<dbReference type="EMBL" id="JAINDJ010000002">
    <property type="protein sequence ID" value="KAG9459804.1"/>
    <property type="molecule type" value="Genomic_DNA"/>
</dbReference>
<dbReference type="AlphaFoldDB" id="A0AAV7FGR9"/>
<accession>A0AAV7FGR9</accession>
<dbReference type="SUPFAM" id="SSF52833">
    <property type="entry name" value="Thioredoxin-like"/>
    <property type="match status" value="1"/>
</dbReference>
<dbReference type="CDD" id="cd03419">
    <property type="entry name" value="GRX_GRXh_1_2_like"/>
    <property type="match status" value="1"/>
</dbReference>
<evidence type="ECO:0000256" key="3">
    <source>
        <dbReference type="ARBA" id="ARBA00022490"/>
    </source>
</evidence>
<dbReference type="InterPro" id="IPR002109">
    <property type="entry name" value="Glutaredoxin"/>
</dbReference>
<evidence type="ECO:0000256" key="1">
    <source>
        <dbReference type="ARBA" id="ARBA00004496"/>
    </source>
</evidence>
<keyword evidence="3" id="KW-0963">Cytoplasm</keyword>
<organism evidence="6 7">
    <name type="scientific">Aristolochia fimbriata</name>
    <name type="common">White veined hardy Dutchman's pipe vine</name>
    <dbReference type="NCBI Taxonomy" id="158543"/>
    <lineage>
        <taxon>Eukaryota</taxon>
        <taxon>Viridiplantae</taxon>
        <taxon>Streptophyta</taxon>
        <taxon>Embryophyta</taxon>
        <taxon>Tracheophyta</taxon>
        <taxon>Spermatophyta</taxon>
        <taxon>Magnoliopsida</taxon>
        <taxon>Magnoliidae</taxon>
        <taxon>Piperales</taxon>
        <taxon>Aristolochiaceae</taxon>
        <taxon>Aristolochia</taxon>
    </lineage>
</organism>
<protein>
    <recommendedName>
        <fullName evidence="5">Glutaredoxin domain-containing protein</fullName>
    </recommendedName>
</protein>
<dbReference type="Gene3D" id="3.40.30.10">
    <property type="entry name" value="Glutaredoxin"/>
    <property type="match status" value="1"/>
</dbReference>
<evidence type="ECO:0000313" key="7">
    <source>
        <dbReference type="Proteomes" id="UP000825729"/>
    </source>
</evidence>
<evidence type="ECO:0000256" key="4">
    <source>
        <dbReference type="ARBA" id="ARBA00023284"/>
    </source>
</evidence>
<keyword evidence="4" id="KW-0676">Redox-active center</keyword>
<proteinExistence type="inferred from homology"/>
<dbReference type="Pfam" id="PF00462">
    <property type="entry name" value="Glutaredoxin"/>
    <property type="match status" value="1"/>
</dbReference>